<evidence type="ECO:0000313" key="1">
    <source>
        <dbReference type="EMBL" id="TKV77753.1"/>
    </source>
</evidence>
<reference evidence="1 2" key="1">
    <citation type="submission" date="2019-05" db="EMBL/GenBank/DDBJ databases">
        <title>Draft Genome of Bradyrhizobium elkanii strain SEMIA 938, Used in Commercial Inoculants for Lupinus spp. in Brazil.</title>
        <authorList>
            <person name="Hungria M."/>
            <person name="Delamuta J.R.M."/>
            <person name="Ribeiro R.A."/>
            <person name="Nogueira M.A."/>
        </authorList>
    </citation>
    <scope>NUCLEOTIDE SEQUENCE [LARGE SCALE GENOMIC DNA]</scope>
    <source>
        <strain evidence="1 2">Semia 938</strain>
    </source>
</reference>
<dbReference type="AlphaFoldDB" id="A0A4U6RUG3"/>
<gene>
    <name evidence="1" type="ORF">FDV58_29600</name>
</gene>
<dbReference type="EMBL" id="SZZP01000021">
    <property type="protein sequence ID" value="TKV77753.1"/>
    <property type="molecule type" value="Genomic_DNA"/>
</dbReference>
<proteinExistence type="predicted"/>
<sequence>MDDEFCRERARIVRVLAEQADPFIKKRLLQLAANYERRVGQPERTHRDRADLLACRTPIRPS</sequence>
<dbReference type="Proteomes" id="UP000305095">
    <property type="component" value="Unassembled WGS sequence"/>
</dbReference>
<organism evidence="1 2">
    <name type="scientific">Bradyrhizobium elkanii</name>
    <dbReference type="NCBI Taxonomy" id="29448"/>
    <lineage>
        <taxon>Bacteria</taxon>
        <taxon>Pseudomonadati</taxon>
        <taxon>Pseudomonadota</taxon>
        <taxon>Alphaproteobacteria</taxon>
        <taxon>Hyphomicrobiales</taxon>
        <taxon>Nitrobacteraceae</taxon>
        <taxon>Bradyrhizobium</taxon>
    </lineage>
</organism>
<evidence type="ECO:0000313" key="2">
    <source>
        <dbReference type="Proteomes" id="UP000305095"/>
    </source>
</evidence>
<protein>
    <submittedName>
        <fullName evidence="1">Uncharacterized protein</fullName>
    </submittedName>
</protein>
<name>A0A4U6RUG3_BRAEL</name>
<comment type="caution">
    <text evidence="1">The sequence shown here is derived from an EMBL/GenBank/DDBJ whole genome shotgun (WGS) entry which is preliminary data.</text>
</comment>
<accession>A0A4U6RUG3</accession>